<dbReference type="Proteomes" id="UP000724874">
    <property type="component" value="Unassembled WGS sequence"/>
</dbReference>
<organism evidence="1 2">
    <name type="scientific">Gymnopilus junonius</name>
    <name type="common">Spectacular rustgill mushroom</name>
    <name type="synonym">Gymnopilus spectabilis subsp. junonius</name>
    <dbReference type="NCBI Taxonomy" id="109634"/>
    <lineage>
        <taxon>Eukaryota</taxon>
        <taxon>Fungi</taxon>
        <taxon>Dikarya</taxon>
        <taxon>Basidiomycota</taxon>
        <taxon>Agaricomycotina</taxon>
        <taxon>Agaricomycetes</taxon>
        <taxon>Agaricomycetidae</taxon>
        <taxon>Agaricales</taxon>
        <taxon>Agaricineae</taxon>
        <taxon>Hymenogastraceae</taxon>
        <taxon>Gymnopilus</taxon>
    </lineage>
</organism>
<dbReference type="SUPFAM" id="SSF52047">
    <property type="entry name" value="RNI-like"/>
    <property type="match status" value="1"/>
</dbReference>
<dbReference type="EMBL" id="JADNYJ010000390">
    <property type="protein sequence ID" value="KAF8869953.1"/>
    <property type="molecule type" value="Genomic_DNA"/>
</dbReference>
<protein>
    <recommendedName>
        <fullName evidence="3">F-box domain-containing protein</fullName>
    </recommendedName>
</protein>
<keyword evidence="2" id="KW-1185">Reference proteome</keyword>
<evidence type="ECO:0000313" key="1">
    <source>
        <dbReference type="EMBL" id="KAF8869953.1"/>
    </source>
</evidence>
<comment type="caution">
    <text evidence="1">The sequence shown here is derived from an EMBL/GenBank/DDBJ whole genome shotgun (WGS) entry which is preliminary data.</text>
</comment>
<sequence length="435" mass="49841">MTSVDLANEILGLIIDHIDADSLEGRKALSACSCANYALQSMAQPRIFRDVTLSYGSVRKPNMDIVFCEDIGTSGSKFLEVITRTPLIATYVRRLIVRLTNTLDTIRCQEDRLLSETEEISLRLIVPHLTKLQQFSACNFTGLFSWQAIERRTQLLFLNAIPLVQELDLQLFYKLPLSAFHGADNLRSLRVHNYWKQEGILHPAMNKTRLDYLDIKRAYFPLEGLALNFQSSWSPFDITHLRHLRLSDSQFNHSEINEVLVICSRTLETLLLQVDALIHHPPPLHSELSGLQKLHRLMIVTSLDGIMYRPDDLINNWHFGAIFSALPFKDHPAYHPVLQVDIIFEVVDKLSLETNFPLLPWAAFGQVLDDDLMLGYIKNVNFLIKQRSYHGAQRIQSDDIKSTLWGMLDHYESLKTLRMRGILAFGGIDTIIFRS</sequence>
<dbReference type="Gene3D" id="3.80.10.10">
    <property type="entry name" value="Ribonuclease Inhibitor"/>
    <property type="match status" value="1"/>
</dbReference>
<accession>A0A9P5N8Z6</accession>
<proteinExistence type="predicted"/>
<name>A0A9P5N8Z6_GYMJU</name>
<reference evidence="1" key="1">
    <citation type="submission" date="2020-11" db="EMBL/GenBank/DDBJ databases">
        <authorList>
            <consortium name="DOE Joint Genome Institute"/>
            <person name="Ahrendt S."/>
            <person name="Riley R."/>
            <person name="Andreopoulos W."/>
            <person name="LaButti K."/>
            <person name="Pangilinan J."/>
            <person name="Ruiz-duenas F.J."/>
            <person name="Barrasa J.M."/>
            <person name="Sanchez-Garcia M."/>
            <person name="Camarero S."/>
            <person name="Miyauchi S."/>
            <person name="Serrano A."/>
            <person name="Linde D."/>
            <person name="Babiker R."/>
            <person name="Drula E."/>
            <person name="Ayuso-Fernandez I."/>
            <person name="Pacheco R."/>
            <person name="Padilla G."/>
            <person name="Ferreira P."/>
            <person name="Barriuso J."/>
            <person name="Kellner H."/>
            <person name="Castanera R."/>
            <person name="Alfaro M."/>
            <person name="Ramirez L."/>
            <person name="Pisabarro A.G."/>
            <person name="Kuo A."/>
            <person name="Tritt A."/>
            <person name="Lipzen A."/>
            <person name="He G."/>
            <person name="Yan M."/>
            <person name="Ng V."/>
            <person name="Cullen D."/>
            <person name="Martin F."/>
            <person name="Rosso M.-N."/>
            <person name="Henrissat B."/>
            <person name="Hibbett D."/>
            <person name="Martinez A.T."/>
            <person name="Grigoriev I.V."/>
        </authorList>
    </citation>
    <scope>NUCLEOTIDE SEQUENCE</scope>
    <source>
        <strain evidence="1">AH 44721</strain>
    </source>
</reference>
<gene>
    <name evidence="1" type="ORF">CPB84DRAFT_1855903</name>
</gene>
<evidence type="ECO:0008006" key="3">
    <source>
        <dbReference type="Google" id="ProtNLM"/>
    </source>
</evidence>
<dbReference type="AlphaFoldDB" id="A0A9P5N8Z6"/>
<dbReference type="OrthoDB" id="2788229at2759"/>
<evidence type="ECO:0000313" key="2">
    <source>
        <dbReference type="Proteomes" id="UP000724874"/>
    </source>
</evidence>
<dbReference type="InterPro" id="IPR032675">
    <property type="entry name" value="LRR_dom_sf"/>
</dbReference>